<comment type="caution">
    <text evidence="3">The sequence shown here is derived from an EMBL/GenBank/DDBJ whole genome shotgun (WGS) entry which is preliminary data.</text>
</comment>
<gene>
    <name evidence="3" type="ORF">R1sor_014497</name>
</gene>
<feature type="transmembrane region" description="Helical" evidence="2">
    <location>
        <begin position="255"/>
        <end position="276"/>
    </location>
</feature>
<evidence type="ECO:0000313" key="4">
    <source>
        <dbReference type="Proteomes" id="UP001633002"/>
    </source>
</evidence>
<name>A0ABD3H9I9_9MARC</name>
<evidence type="ECO:0000313" key="3">
    <source>
        <dbReference type="EMBL" id="KAL3688188.1"/>
    </source>
</evidence>
<evidence type="ECO:0000256" key="2">
    <source>
        <dbReference type="SAM" id="Phobius"/>
    </source>
</evidence>
<dbReference type="AlphaFoldDB" id="A0ABD3H9I9"/>
<dbReference type="Proteomes" id="UP001633002">
    <property type="component" value="Unassembled WGS sequence"/>
</dbReference>
<proteinExistence type="predicted"/>
<feature type="compositionally biased region" description="Low complexity" evidence="1">
    <location>
        <begin position="209"/>
        <end position="222"/>
    </location>
</feature>
<organism evidence="3 4">
    <name type="scientific">Riccia sorocarpa</name>
    <dbReference type="NCBI Taxonomy" id="122646"/>
    <lineage>
        <taxon>Eukaryota</taxon>
        <taxon>Viridiplantae</taxon>
        <taxon>Streptophyta</taxon>
        <taxon>Embryophyta</taxon>
        <taxon>Marchantiophyta</taxon>
        <taxon>Marchantiopsida</taxon>
        <taxon>Marchantiidae</taxon>
        <taxon>Marchantiales</taxon>
        <taxon>Ricciaceae</taxon>
        <taxon>Riccia</taxon>
    </lineage>
</organism>
<feature type="compositionally biased region" description="Basic and acidic residues" evidence="1">
    <location>
        <begin position="225"/>
        <end position="240"/>
    </location>
</feature>
<sequence>MTGSLSSFSSFGLRRSPVTGSVTAPGLKAPATSLSGEPLNDLHLGSTFGSFCSILLFDRGQQIWAAALERDRRTHHDGLHSGHRGLLNGHGVRLNGHGVHGLKAYLEDDTAELETTAWEATRCFTRMSLDRFVAREMRDEESTILARCIGRTWIFRLSRSENHRGIYARIEYAEPVSRKSLFLDRSPCREEAVAQSLPSSPVSTISAFGDGSSPVSSGTSTGAVDSRRDKGREPDNASREQFRRGFGSGFLSCTILVWIGMSKLVLFILALACFVVRKCH</sequence>
<feature type="region of interest" description="Disordered" evidence="1">
    <location>
        <begin position="201"/>
        <end position="240"/>
    </location>
</feature>
<keyword evidence="2" id="KW-1133">Transmembrane helix</keyword>
<evidence type="ECO:0000256" key="1">
    <source>
        <dbReference type="SAM" id="MobiDB-lite"/>
    </source>
</evidence>
<accession>A0ABD3H9I9</accession>
<protein>
    <recommendedName>
        <fullName evidence="5">Transmembrane protein</fullName>
    </recommendedName>
</protein>
<keyword evidence="2" id="KW-0472">Membrane</keyword>
<keyword evidence="2" id="KW-0812">Transmembrane</keyword>
<evidence type="ECO:0008006" key="5">
    <source>
        <dbReference type="Google" id="ProtNLM"/>
    </source>
</evidence>
<reference evidence="3 4" key="1">
    <citation type="submission" date="2024-09" db="EMBL/GenBank/DDBJ databases">
        <title>Chromosome-scale assembly of Riccia sorocarpa.</title>
        <authorList>
            <person name="Paukszto L."/>
        </authorList>
    </citation>
    <scope>NUCLEOTIDE SEQUENCE [LARGE SCALE GENOMIC DNA]</scope>
    <source>
        <strain evidence="3">LP-2024</strain>
        <tissue evidence="3">Aerial parts of the thallus</tissue>
    </source>
</reference>
<dbReference type="EMBL" id="JBJQOH010000004">
    <property type="protein sequence ID" value="KAL3688188.1"/>
    <property type="molecule type" value="Genomic_DNA"/>
</dbReference>
<keyword evidence="4" id="KW-1185">Reference proteome</keyword>